<protein>
    <submittedName>
        <fullName evidence="5">DNA-binding transcriptional regulator, MarR family</fullName>
    </submittedName>
</protein>
<dbReference type="EMBL" id="FOWQ01000012">
    <property type="protein sequence ID" value="SFQ00631.1"/>
    <property type="molecule type" value="Genomic_DNA"/>
</dbReference>
<dbReference type="SMART" id="SM00347">
    <property type="entry name" value="HTH_MARR"/>
    <property type="match status" value="1"/>
</dbReference>
<evidence type="ECO:0000256" key="2">
    <source>
        <dbReference type="ARBA" id="ARBA00023125"/>
    </source>
</evidence>
<evidence type="ECO:0000256" key="1">
    <source>
        <dbReference type="ARBA" id="ARBA00023015"/>
    </source>
</evidence>
<dbReference type="GO" id="GO:0003700">
    <property type="term" value="F:DNA-binding transcription factor activity"/>
    <property type="evidence" value="ECO:0007669"/>
    <property type="project" value="InterPro"/>
</dbReference>
<keyword evidence="6" id="KW-1185">Reference proteome</keyword>
<organism evidence="5 6">
    <name type="scientific">Geodermatophilus dictyosporus</name>
    <dbReference type="NCBI Taxonomy" id="1523247"/>
    <lineage>
        <taxon>Bacteria</taxon>
        <taxon>Bacillati</taxon>
        <taxon>Actinomycetota</taxon>
        <taxon>Actinomycetes</taxon>
        <taxon>Geodermatophilales</taxon>
        <taxon>Geodermatophilaceae</taxon>
        <taxon>Geodermatophilus</taxon>
    </lineage>
</organism>
<dbReference type="InterPro" id="IPR036388">
    <property type="entry name" value="WH-like_DNA-bd_sf"/>
</dbReference>
<dbReference type="PROSITE" id="PS50995">
    <property type="entry name" value="HTH_MARR_2"/>
    <property type="match status" value="1"/>
</dbReference>
<evidence type="ECO:0000256" key="3">
    <source>
        <dbReference type="ARBA" id="ARBA00023163"/>
    </source>
</evidence>
<dbReference type="STRING" id="1523247.SAMN05660464_0449"/>
<dbReference type="InterPro" id="IPR000835">
    <property type="entry name" value="HTH_MarR-typ"/>
</dbReference>
<dbReference type="Proteomes" id="UP000198857">
    <property type="component" value="Unassembled WGS sequence"/>
</dbReference>
<evidence type="ECO:0000259" key="4">
    <source>
        <dbReference type="PROSITE" id="PS50995"/>
    </source>
</evidence>
<dbReference type="GO" id="GO:0003677">
    <property type="term" value="F:DNA binding"/>
    <property type="evidence" value="ECO:0007669"/>
    <property type="project" value="UniProtKB-KW"/>
</dbReference>
<dbReference type="PANTHER" id="PTHR39515">
    <property type="entry name" value="CONSERVED PROTEIN"/>
    <property type="match status" value="1"/>
</dbReference>
<dbReference type="InterPro" id="IPR052526">
    <property type="entry name" value="HTH-type_Bedaq_tolerance"/>
</dbReference>
<dbReference type="PROSITE" id="PS01117">
    <property type="entry name" value="HTH_MARR_1"/>
    <property type="match status" value="1"/>
</dbReference>
<keyword evidence="2 5" id="KW-0238">DNA-binding</keyword>
<dbReference type="InterPro" id="IPR036390">
    <property type="entry name" value="WH_DNA-bd_sf"/>
</dbReference>
<dbReference type="PANTHER" id="PTHR39515:SF2">
    <property type="entry name" value="HTH-TYPE TRANSCRIPTIONAL REGULATOR RV0880"/>
    <property type="match status" value="1"/>
</dbReference>
<dbReference type="SUPFAM" id="SSF46785">
    <property type="entry name" value="Winged helix' DNA-binding domain"/>
    <property type="match status" value="1"/>
</dbReference>
<feature type="domain" description="HTH marR-type" evidence="4">
    <location>
        <begin position="22"/>
        <end position="156"/>
    </location>
</feature>
<keyword evidence="3" id="KW-0804">Transcription</keyword>
<evidence type="ECO:0000313" key="5">
    <source>
        <dbReference type="EMBL" id="SFQ00631.1"/>
    </source>
</evidence>
<gene>
    <name evidence="5" type="ORF">SAMN05660464_0449</name>
</gene>
<dbReference type="Gene3D" id="1.10.10.10">
    <property type="entry name" value="Winged helix-like DNA-binding domain superfamily/Winged helix DNA-binding domain"/>
    <property type="match status" value="1"/>
</dbReference>
<dbReference type="Pfam" id="PF01047">
    <property type="entry name" value="MarR"/>
    <property type="match status" value="1"/>
</dbReference>
<sequence length="173" mass="18559">MVVVCKHFRSPEDAMPLTSATRDRLVAGVVQLLRTGRHVPSRAVESVHGGLPSFGWTLLVPLERDGEQRCSALAAHAGVDVSVVSRQVAALERDGYVERRPDPHDGRASLIGLSPAGAAALERTRELRSAWATAALADWDEDDARLLSGLVERLAADLDRAATSPRQPVRAAS</sequence>
<dbReference type="AlphaFoldDB" id="A0A1I5UZF4"/>
<name>A0A1I5UZF4_9ACTN</name>
<reference evidence="6" key="1">
    <citation type="submission" date="2016-10" db="EMBL/GenBank/DDBJ databases">
        <authorList>
            <person name="Varghese N."/>
            <person name="Submissions S."/>
        </authorList>
    </citation>
    <scope>NUCLEOTIDE SEQUENCE [LARGE SCALE GENOMIC DNA]</scope>
    <source>
        <strain evidence="6">DSM 44208</strain>
    </source>
</reference>
<accession>A0A1I5UZF4</accession>
<proteinExistence type="predicted"/>
<keyword evidence="1" id="KW-0805">Transcription regulation</keyword>
<dbReference type="InterPro" id="IPR023187">
    <property type="entry name" value="Tscrpt_reg_MarR-type_CS"/>
</dbReference>
<evidence type="ECO:0000313" key="6">
    <source>
        <dbReference type="Proteomes" id="UP000198857"/>
    </source>
</evidence>